<dbReference type="PANTHER" id="PTHR32319:SF0">
    <property type="entry name" value="BACTERIAL HEMOLYSIN-LIKE PROTEIN"/>
    <property type="match status" value="1"/>
</dbReference>
<dbReference type="Gene3D" id="3.10.290.10">
    <property type="entry name" value="RNA-binding S4 domain"/>
    <property type="match status" value="1"/>
</dbReference>
<keyword evidence="5" id="KW-0808">Transferase</keyword>
<dbReference type="GO" id="GO:0008168">
    <property type="term" value="F:methyltransferase activity"/>
    <property type="evidence" value="ECO:0007669"/>
    <property type="project" value="UniProtKB-KW"/>
</dbReference>
<gene>
    <name evidence="5" type="primary">tlyA</name>
    <name evidence="5" type="ORF">DSM112329_03058</name>
</gene>
<evidence type="ECO:0000256" key="3">
    <source>
        <dbReference type="PROSITE-ProRule" id="PRU00182"/>
    </source>
</evidence>
<dbReference type="RefSeq" id="WP_354697431.1">
    <property type="nucleotide sequence ID" value="NZ_CP114014.1"/>
</dbReference>
<dbReference type="GO" id="GO:0032259">
    <property type="term" value="P:methylation"/>
    <property type="evidence" value="ECO:0007669"/>
    <property type="project" value="UniProtKB-KW"/>
</dbReference>
<dbReference type="InterPro" id="IPR004538">
    <property type="entry name" value="Hemolysin_A/TlyA"/>
</dbReference>
<keyword evidence="1 3" id="KW-0694">RNA-binding</keyword>
<organism evidence="5">
    <name type="scientific">Paraconexibacter sp. AEG42_29</name>
    <dbReference type="NCBI Taxonomy" id="2997339"/>
    <lineage>
        <taxon>Bacteria</taxon>
        <taxon>Bacillati</taxon>
        <taxon>Actinomycetota</taxon>
        <taxon>Thermoleophilia</taxon>
        <taxon>Solirubrobacterales</taxon>
        <taxon>Paraconexibacteraceae</taxon>
        <taxon>Paraconexibacter</taxon>
    </lineage>
</organism>
<dbReference type="EC" id="2.1.1.226" evidence="5"/>
<dbReference type="CDD" id="cd02440">
    <property type="entry name" value="AdoMet_MTases"/>
    <property type="match status" value="1"/>
</dbReference>
<dbReference type="InterPro" id="IPR002942">
    <property type="entry name" value="S4_RNA-bd"/>
</dbReference>
<evidence type="ECO:0000256" key="2">
    <source>
        <dbReference type="ARBA" id="ARBA00029460"/>
    </source>
</evidence>
<dbReference type="PANTHER" id="PTHR32319">
    <property type="entry name" value="BACTERIAL HEMOLYSIN-LIKE PROTEIN"/>
    <property type="match status" value="1"/>
</dbReference>
<dbReference type="PIRSF" id="PIRSF005578">
    <property type="entry name" value="TlyA"/>
    <property type="match status" value="1"/>
</dbReference>
<dbReference type="InterPro" id="IPR047048">
    <property type="entry name" value="TlyA"/>
</dbReference>
<reference evidence="5" key="1">
    <citation type="submission" date="2022-12" db="EMBL/GenBank/DDBJ databases">
        <title>Paraconexibacter alkalitolerans sp. nov. and Baekduia alba sp. nov., isolated from soil and emended description of the genera Paraconexibacter (Chun et al., 2020) and Baekduia (An et al., 2020).</title>
        <authorList>
            <person name="Vieira S."/>
            <person name="Huber K.J."/>
            <person name="Geppert A."/>
            <person name="Wolf J."/>
            <person name="Neumann-Schaal M."/>
            <person name="Muesken M."/>
            <person name="Overmann J."/>
        </authorList>
    </citation>
    <scope>NUCLEOTIDE SEQUENCE</scope>
    <source>
        <strain evidence="5">AEG42_29</strain>
    </source>
</reference>
<dbReference type="SMART" id="SM00363">
    <property type="entry name" value="S4"/>
    <property type="match status" value="1"/>
</dbReference>
<dbReference type="Gene3D" id="3.40.50.150">
    <property type="entry name" value="Vaccinia Virus protein VP39"/>
    <property type="match status" value="1"/>
</dbReference>
<dbReference type="GO" id="GO:0003723">
    <property type="term" value="F:RNA binding"/>
    <property type="evidence" value="ECO:0007669"/>
    <property type="project" value="UniProtKB-KW"/>
</dbReference>
<keyword evidence="5" id="KW-0489">Methyltransferase</keyword>
<dbReference type="InterPro" id="IPR029063">
    <property type="entry name" value="SAM-dependent_MTases_sf"/>
</dbReference>
<sequence length="264" mass="27379">MPKVRLDTLMAQRGIFESRTRAAASIMAGEVRLGSAGERAQKPGQMVTEDAVVSVDEAPRHVSRGGTKLANALEALPVPVAGRRALDVGASTGGFTDHLLQQGASHVVALDVAYGELSWKLRSDDRVTVLERCNARSVTADMLPYPPDLVVADVSFISLAKVLPAVLACAAPRYDALLMVKPQFEVGRALVGKGGVVREPELRRSAVASVAAAAASCGAVVCGAAPSGLPGPKGNHETFLWLAEAGRDGAWDDVPAALAGVEGI</sequence>
<evidence type="ECO:0000256" key="1">
    <source>
        <dbReference type="ARBA" id="ARBA00022884"/>
    </source>
</evidence>
<dbReference type="CDD" id="cd00165">
    <property type="entry name" value="S4"/>
    <property type="match status" value="1"/>
</dbReference>
<dbReference type="PROSITE" id="PS50889">
    <property type="entry name" value="S4"/>
    <property type="match status" value="1"/>
</dbReference>
<dbReference type="AlphaFoldDB" id="A0AAU7AX27"/>
<dbReference type="SUPFAM" id="SSF53335">
    <property type="entry name" value="S-adenosyl-L-methionine-dependent methyltransferases"/>
    <property type="match status" value="1"/>
</dbReference>
<protein>
    <submittedName>
        <fullName evidence="5">16S/23S rRNA (Cytidine-2'-O)-methyltransferase TlyA</fullName>
        <ecNumber evidence="5">2.1.1.226</ecNumber>
    </submittedName>
</protein>
<dbReference type="Pfam" id="PF01728">
    <property type="entry name" value="FtsJ"/>
    <property type="match status" value="1"/>
</dbReference>
<accession>A0AAU7AX27</accession>
<dbReference type="Pfam" id="PF01479">
    <property type="entry name" value="S4"/>
    <property type="match status" value="1"/>
</dbReference>
<name>A0AAU7AX27_9ACTN</name>
<proteinExistence type="inferred from homology"/>
<evidence type="ECO:0000313" key="5">
    <source>
        <dbReference type="EMBL" id="XAY06194.1"/>
    </source>
</evidence>
<feature type="domain" description="RNA-binding S4" evidence="4">
    <location>
        <begin position="4"/>
        <end position="70"/>
    </location>
</feature>
<dbReference type="KEGG" id="parq:DSM112329_03058"/>
<evidence type="ECO:0000259" key="4">
    <source>
        <dbReference type="SMART" id="SM00363"/>
    </source>
</evidence>
<dbReference type="EMBL" id="CP114014">
    <property type="protein sequence ID" value="XAY06194.1"/>
    <property type="molecule type" value="Genomic_DNA"/>
</dbReference>
<dbReference type="InterPro" id="IPR002877">
    <property type="entry name" value="RNA_MeTrfase_FtsJ_dom"/>
</dbReference>
<dbReference type="InterPro" id="IPR036986">
    <property type="entry name" value="S4_RNA-bd_sf"/>
</dbReference>
<dbReference type="NCBIfam" id="TIGR00478">
    <property type="entry name" value="tly"/>
    <property type="match status" value="1"/>
</dbReference>
<dbReference type="SUPFAM" id="SSF55174">
    <property type="entry name" value="Alpha-L RNA-binding motif"/>
    <property type="match status" value="1"/>
</dbReference>
<comment type="similarity">
    <text evidence="2">Belongs to the TlyA family.</text>
</comment>